<dbReference type="OrthoDB" id="167809at2759"/>
<dbReference type="InParanoid" id="A0A090N3J3"/>
<dbReference type="InterPro" id="IPR050272">
    <property type="entry name" value="Isochorismatase-like_hydrls"/>
</dbReference>
<reference evidence="6" key="1">
    <citation type="journal article" date="2006" name="Proc. Natl. Acad. Sci. U.S.A.">
        <title>Genome analysis of the smallest free-living eukaryote Ostreococcus tauri unveils many unique features.</title>
        <authorList>
            <person name="Derelle E."/>
            <person name="Ferraz C."/>
            <person name="Rombauts S."/>
            <person name="Rouze P."/>
            <person name="Worden A.Z."/>
            <person name="Robbens S."/>
            <person name="Partensky F."/>
            <person name="Degroeve S."/>
            <person name="Echeynie S."/>
            <person name="Cooke R."/>
            <person name="Saeys Y."/>
            <person name="Wuyts J."/>
            <person name="Jabbari K."/>
            <person name="Bowler C."/>
            <person name="Panaud O."/>
            <person name="Piegu B."/>
            <person name="Ball S.G."/>
            <person name="Ral J.-P."/>
            <person name="Bouget F.-Y."/>
            <person name="Piganeau G."/>
            <person name="De Baets B."/>
            <person name="Picard A."/>
            <person name="Delseny M."/>
            <person name="Demaille J."/>
            <person name="Van de Peer Y."/>
            <person name="Moreau H."/>
        </authorList>
    </citation>
    <scope>NUCLEOTIDE SEQUENCE [LARGE SCALE GENOMIC DNA]</scope>
    <source>
        <strain evidence="6">OTTH 0595 / CCAP 157/2 / RCC745</strain>
    </source>
</reference>
<feature type="domain" description="Isochorismatase-like" evidence="4">
    <location>
        <begin position="84"/>
        <end position="255"/>
    </location>
</feature>
<dbReference type="Pfam" id="PF00857">
    <property type="entry name" value="Isochorismatase"/>
    <property type="match status" value="1"/>
</dbReference>
<protein>
    <submittedName>
        <fullName evidence="5">Isochorismatase-like</fullName>
    </submittedName>
</protein>
<feature type="compositionally biased region" description="Low complexity" evidence="3">
    <location>
        <begin position="308"/>
        <end position="321"/>
    </location>
</feature>
<keyword evidence="6" id="KW-1185">Reference proteome</keyword>
<accession>A0A090N3J3</accession>
<name>A0A090N3J3_OSTTA</name>
<dbReference type="Gene3D" id="3.40.50.850">
    <property type="entry name" value="Isochorismatase-like"/>
    <property type="match status" value="1"/>
</dbReference>
<evidence type="ECO:0000256" key="3">
    <source>
        <dbReference type="SAM" id="MobiDB-lite"/>
    </source>
</evidence>
<dbReference type="Proteomes" id="UP000009170">
    <property type="component" value="Unassembled WGS sequence"/>
</dbReference>
<dbReference type="KEGG" id="ota:OT_ostta06g00430"/>
<dbReference type="InterPro" id="IPR000868">
    <property type="entry name" value="Isochorismatase-like_dom"/>
</dbReference>
<feature type="region of interest" description="Disordered" evidence="3">
    <location>
        <begin position="308"/>
        <end position="342"/>
    </location>
</feature>
<sequence length="342" mass="37259">MTLAPLPSDDIDDTARDADASVVAANRQLVSALDRVVLSSSCEEKFGAKAMVSAHEMRREASARELHGLRAELGAPEVGFGPDTALLVVDVQPVYWSENPEVVRSFPELPNNMRTLLNAARAGGAYVAHVRASYAYHTCPWLQTFERMNPGRSKYEIDPHETEPFAEPLEGEAVFHKRTFDAFYGEGCLSPELRAAGVKTVVVCGLITSVCVQHCVFGAFNAGFRVAVAHDACGDRSRARHEAALELYADYMYEAYSVQDVVRNTRKRMMEEKTLSPSPASSSWIRSAARDPVSIVRATEVAFVADEPVPLGSSPESGSPSRFAKEASYRASPASTLNLSAR</sequence>
<evidence type="ECO:0000256" key="2">
    <source>
        <dbReference type="ARBA" id="ARBA00022801"/>
    </source>
</evidence>
<dbReference type="GeneID" id="9836451"/>
<evidence type="ECO:0000313" key="5">
    <source>
        <dbReference type="EMBL" id="CEF98218.1"/>
    </source>
</evidence>
<dbReference type="GO" id="GO:0016787">
    <property type="term" value="F:hydrolase activity"/>
    <property type="evidence" value="ECO:0007669"/>
    <property type="project" value="UniProtKB-KW"/>
</dbReference>
<evidence type="ECO:0000256" key="1">
    <source>
        <dbReference type="ARBA" id="ARBA00006336"/>
    </source>
</evidence>
<reference evidence="5 6" key="2">
    <citation type="journal article" date="2014" name="BMC Genomics">
        <title>An improved genome of the model marine alga Ostreococcus tauri unfolds by assessing Illumina de novo assemblies.</title>
        <authorList>
            <person name="Blanc-Mathieu R."/>
            <person name="Verhelst B."/>
            <person name="Derelle E."/>
            <person name="Rombauts S."/>
            <person name="Bouget F.Y."/>
            <person name="Carre I."/>
            <person name="Chateau A."/>
            <person name="Eyre-Walker A."/>
            <person name="Grimsley N."/>
            <person name="Moreau H."/>
            <person name="Piegu B."/>
            <person name="Rivals E."/>
            <person name="Schackwitz W."/>
            <person name="Van de Peer Y."/>
            <person name="Piganeau G."/>
        </authorList>
    </citation>
    <scope>NUCLEOTIDE SEQUENCE [LARGE SCALE GENOMIC DNA]</scope>
    <source>
        <strain evidence="6">OTTH 0595 / CCAP 157/2 / RCC745</strain>
    </source>
</reference>
<dbReference type="SUPFAM" id="SSF52499">
    <property type="entry name" value="Isochorismatase-like hydrolases"/>
    <property type="match status" value="1"/>
</dbReference>
<organism evidence="5 6">
    <name type="scientific">Ostreococcus tauri</name>
    <name type="common">Marine green alga</name>
    <dbReference type="NCBI Taxonomy" id="70448"/>
    <lineage>
        <taxon>Eukaryota</taxon>
        <taxon>Viridiplantae</taxon>
        <taxon>Chlorophyta</taxon>
        <taxon>Mamiellophyceae</taxon>
        <taxon>Mamiellales</taxon>
        <taxon>Bathycoccaceae</taxon>
        <taxon>Ostreococcus</taxon>
    </lineage>
</organism>
<dbReference type="RefSeq" id="XP_003079667.2">
    <property type="nucleotide sequence ID" value="XM_003079619.2"/>
</dbReference>
<dbReference type="PANTHER" id="PTHR43540">
    <property type="entry name" value="PEROXYUREIDOACRYLATE/UREIDOACRYLATE AMIDOHYDROLASE-RELATED"/>
    <property type="match status" value="1"/>
</dbReference>
<dbReference type="EMBL" id="CAID01000006">
    <property type="protein sequence ID" value="CEF98218.1"/>
    <property type="molecule type" value="Genomic_DNA"/>
</dbReference>
<dbReference type="AlphaFoldDB" id="A0A090N3J3"/>
<evidence type="ECO:0000259" key="4">
    <source>
        <dbReference type="Pfam" id="PF00857"/>
    </source>
</evidence>
<comment type="caution">
    <text evidence="5">The sequence shown here is derived from an EMBL/GenBank/DDBJ whole genome shotgun (WGS) entry which is preliminary data.</text>
</comment>
<keyword evidence="2" id="KW-0378">Hydrolase</keyword>
<dbReference type="PANTHER" id="PTHR43540:SF1">
    <property type="entry name" value="ISOCHORISMATASE HYDROLASE"/>
    <property type="match status" value="1"/>
</dbReference>
<comment type="similarity">
    <text evidence="1">Belongs to the isochorismatase family.</text>
</comment>
<dbReference type="InterPro" id="IPR036380">
    <property type="entry name" value="Isochorismatase-like_sf"/>
</dbReference>
<gene>
    <name evidence="5" type="ORF">OT_ostta06g00430</name>
</gene>
<dbReference type="CDD" id="cd00431">
    <property type="entry name" value="cysteine_hydrolases"/>
    <property type="match status" value="1"/>
</dbReference>
<feature type="compositionally biased region" description="Polar residues" evidence="3">
    <location>
        <begin position="333"/>
        <end position="342"/>
    </location>
</feature>
<proteinExistence type="inferred from homology"/>
<evidence type="ECO:0000313" key="6">
    <source>
        <dbReference type="Proteomes" id="UP000009170"/>
    </source>
</evidence>